<evidence type="ECO:0000259" key="11">
    <source>
        <dbReference type="Pfam" id="PF13796"/>
    </source>
</evidence>
<dbReference type="PANTHER" id="PTHR24421:SF10">
    <property type="entry name" value="NITRATE_NITRITE SENSOR PROTEIN NARQ"/>
    <property type="match status" value="1"/>
</dbReference>
<dbReference type="EC" id="2.7.13.3" evidence="2"/>
<evidence type="ECO:0000256" key="1">
    <source>
        <dbReference type="ARBA" id="ARBA00000085"/>
    </source>
</evidence>
<name>A0A2M9BZI9_9MICO</name>
<evidence type="ECO:0000256" key="3">
    <source>
        <dbReference type="ARBA" id="ARBA00022553"/>
    </source>
</evidence>
<keyword evidence="5" id="KW-0547">Nucleotide-binding</keyword>
<keyword evidence="9" id="KW-0472">Membrane</keyword>
<keyword evidence="9" id="KW-1133">Transmembrane helix</keyword>
<keyword evidence="6 12" id="KW-0418">Kinase</keyword>
<evidence type="ECO:0000313" key="13">
    <source>
        <dbReference type="Proteomes" id="UP000230161"/>
    </source>
</evidence>
<gene>
    <name evidence="12" type="ORF">CLV54_1154</name>
</gene>
<dbReference type="InterPro" id="IPR025828">
    <property type="entry name" value="Put_sensor_dom"/>
</dbReference>
<dbReference type="RefSeq" id="WP_245861396.1">
    <property type="nucleotide sequence ID" value="NZ_PGFB01000002.1"/>
</dbReference>
<evidence type="ECO:0000256" key="7">
    <source>
        <dbReference type="ARBA" id="ARBA00022840"/>
    </source>
</evidence>
<dbReference type="GO" id="GO:0005524">
    <property type="term" value="F:ATP binding"/>
    <property type="evidence" value="ECO:0007669"/>
    <property type="project" value="UniProtKB-KW"/>
</dbReference>
<reference evidence="12 13" key="1">
    <citation type="submission" date="2017-11" db="EMBL/GenBank/DDBJ databases">
        <title>Genomic Encyclopedia of Archaeal and Bacterial Type Strains, Phase II (KMG-II): From Individual Species to Whole Genera.</title>
        <authorList>
            <person name="Goeker M."/>
        </authorList>
    </citation>
    <scope>NUCLEOTIDE SEQUENCE [LARGE SCALE GENOMIC DNA]</scope>
    <source>
        <strain evidence="12 13">DSM 25625</strain>
    </source>
</reference>
<evidence type="ECO:0000259" key="10">
    <source>
        <dbReference type="Pfam" id="PF07730"/>
    </source>
</evidence>
<dbReference type="SUPFAM" id="SSF55874">
    <property type="entry name" value="ATPase domain of HSP90 chaperone/DNA topoisomerase II/histidine kinase"/>
    <property type="match status" value="1"/>
</dbReference>
<dbReference type="CDD" id="cd16917">
    <property type="entry name" value="HATPase_UhpB-NarQ-NarX-like"/>
    <property type="match status" value="1"/>
</dbReference>
<dbReference type="InterPro" id="IPR050482">
    <property type="entry name" value="Sensor_HK_TwoCompSys"/>
</dbReference>
<feature type="transmembrane region" description="Helical" evidence="9">
    <location>
        <begin position="150"/>
        <end position="172"/>
    </location>
</feature>
<dbReference type="GO" id="GO:0016020">
    <property type="term" value="C:membrane"/>
    <property type="evidence" value="ECO:0007669"/>
    <property type="project" value="InterPro"/>
</dbReference>
<feature type="transmembrane region" description="Helical" evidence="9">
    <location>
        <begin position="209"/>
        <end position="230"/>
    </location>
</feature>
<evidence type="ECO:0000313" key="12">
    <source>
        <dbReference type="EMBL" id="PJJ63486.1"/>
    </source>
</evidence>
<protein>
    <recommendedName>
        <fullName evidence="2">histidine kinase</fullName>
        <ecNumber evidence="2">2.7.13.3</ecNumber>
    </recommendedName>
</protein>
<keyword evidence="13" id="KW-1185">Reference proteome</keyword>
<evidence type="ECO:0000256" key="5">
    <source>
        <dbReference type="ARBA" id="ARBA00022741"/>
    </source>
</evidence>
<dbReference type="PANTHER" id="PTHR24421">
    <property type="entry name" value="NITRATE/NITRITE SENSOR PROTEIN NARX-RELATED"/>
    <property type="match status" value="1"/>
</dbReference>
<accession>A0A2M9BZI9</accession>
<evidence type="ECO:0000256" key="6">
    <source>
        <dbReference type="ARBA" id="ARBA00022777"/>
    </source>
</evidence>
<feature type="domain" description="Putative sensor" evidence="11">
    <location>
        <begin position="46"/>
        <end position="241"/>
    </location>
</feature>
<feature type="transmembrane region" description="Helical" evidence="9">
    <location>
        <begin position="44"/>
        <end position="65"/>
    </location>
</feature>
<evidence type="ECO:0000256" key="9">
    <source>
        <dbReference type="SAM" id="Phobius"/>
    </source>
</evidence>
<evidence type="ECO:0000256" key="2">
    <source>
        <dbReference type="ARBA" id="ARBA00012438"/>
    </source>
</evidence>
<feature type="transmembrane region" description="Helical" evidence="9">
    <location>
        <begin position="71"/>
        <end position="88"/>
    </location>
</feature>
<dbReference type="Gene3D" id="3.30.565.10">
    <property type="entry name" value="Histidine kinase-like ATPase, C-terminal domain"/>
    <property type="match status" value="1"/>
</dbReference>
<feature type="domain" description="Signal transduction histidine kinase subgroup 3 dimerisation and phosphoacceptor" evidence="10">
    <location>
        <begin position="272"/>
        <end position="335"/>
    </location>
</feature>
<dbReference type="EMBL" id="PGFB01000002">
    <property type="protein sequence ID" value="PJJ63486.1"/>
    <property type="molecule type" value="Genomic_DNA"/>
</dbReference>
<dbReference type="InterPro" id="IPR011712">
    <property type="entry name" value="Sig_transdc_His_kin_sub3_dim/P"/>
</dbReference>
<dbReference type="Gene3D" id="1.20.5.1930">
    <property type="match status" value="1"/>
</dbReference>
<comment type="catalytic activity">
    <reaction evidence="1">
        <text>ATP + protein L-histidine = ADP + protein N-phospho-L-histidine.</text>
        <dbReference type="EC" id="2.7.13.3"/>
    </reaction>
</comment>
<keyword evidence="4" id="KW-0808">Transferase</keyword>
<organism evidence="12 13">
    <name type="scientific">Compostimonas suwonensis</name>
    <dbReference type="NCBI Taxonomy" id="1048394"/>
    <lineage>
        <taxon>Bacteria</taxon>
        <taxon>Bacillati</taxon>
        <taxon>Actinomycetota</taxon>
        <taxon>Actinomycetes</taxon>
        <taxon>Micrococcales</taxon>
        <taxon>Microbacteriaceae</taxon>
        <taxon>Compostimonas</taxon>
    </lineage>
</organism>
<sequence>MSTEILFPATTSDTLEGMDTTAAPAPARRRGLYGRLWARLPQELLFLFLTMPIAIAGLVIVAPLFFSGLGMIPIVIGIFIAVGSLYVSRAFGSTEMARLEWAGRPRIPRASWSPRGRRGGFWRSVFAPIIDGHYWLNLVHTLFVNPIVSVITWSITIAWFSTAFGGLTYWIWSRYLTDGDKNVWLSDVVLEWAFPGIPLSGDHLTRENIFLFVVGVVFALVLPFITRGLVSLHNVIAREMLGAWRSEALQREVATLSASRGAAVAAEDASLRRLERDIHDGPQQRLVRLQMDLASAERRLGDDPEAARRLLTEARDQARDTLEELRALSRGFAPPILHDRGLVAGLESLVARSTVPVIAEIEFGPETRLPPEIERSAYFIVAELLTNASKHSGATALRLRASLRDDPTGGPRWLDLWVTDNGRGGAAMTPSHGLAGLDERLRGLRGMLVIDSPAGGPTSIGAHIPVESPAGAVPVSWEA</sequence>
<dbReference type="InterPro" id="IPR036890">
    <property type="entry name" value="HATPase_C_sf"/>
</dbReference>
<evidence type="ECO:0000256" key="4">
    <source>
        <dbReference type="ARBA" id="ARBA00022679"/>
    </source>
</evidence>
<dbReference type="Pfam" id="PF07730">
    <property type="entry name" value="HisKA_3"/>
    <property type="match status" value="1"/>
</dbReference>
<keyword evidence="3" id="KW-0597">Phosphoprotein</keyword>
<dbReference type="GO" id="GO:0046983">
    <property type="term" value="F:protein dimerization activity"/>
    <property type="evidence" value="ECO:0007669"/>
    <property type="project" value="InterPro"/>
</dbReference>
<dbReference type="AlphaFoldDB" id="A0A2M9BZI9"/>
<dbReference type="GO" id="GO:0000155">
    <property type="term" value="F:phosphorelay sensor kinase activity"/>
    <property type="evidence" value="ECO:0007669"/>
    <property type="project" value="InterPro"/>
</dbReference>
<keyword evidence="8" id="KW-0902">Two-component regulatory system</keyword>
<comment type="caution">
    <text evidence="12">The sequence shown here is derived from an EMBL/GenBank/DDBJ whole genome shotgun (WGS) entry which is preliminary data.</text>
</comment>
<keyword evidence="7" id="KW-0067">ATP-binding</keyword>
<proteinExistence type="predicted"/>
<evidence type="ECO:0000256" key="8">
    <source>
        <dbReference type="ARBA" id="ARBA00023012"/>
    </source>
</evidence>
<dbReference type="Proteomes" id="UP000230161">
    <property type="component" value="Unassembled WGS sequence"/>
</dbReference>
<keyword evidence="9" id="KW-0812">Transmembrane</keyword>
<dbReference type="Pfam" id="PF13796">
    <property type="entry name" value="Sensor"/>
    <property type="match status" value="1"/>
</dbReference>